<evidence type="ECO:0000256" key="1">
    <source>
        <dbReference type="SAM" id="MobiDB-lite"/>
    </source>
</evidence>
<accession>A0A0L0G069</accession>
<feature type="compositionally biased region" description="Acidic residues" evidence="1">
    <location>
        <begin position="61"/>
        <end position="86"/>
    </location>
</feature>
<reference evidence="2 3" key="1">
    <citation type="submission" date="2011-02" db="EMBL/GenBank/DDBJ databases">
        <title>The Genome Sequence of Sphaeroforma arctica JP610.</title>
        <authorList>
            <consortium name="The Broad Institute Genome Sequencing Platform"/>
            <person name="Russ C."/>
            <person name="Cuomo C."/>
            <person name="Young S.K."/>
            <person name="Zeng Q."/>
            <person name="Gargeya S."/>
            <person name="Alvarado L."/>
            <person name="Berlin A."/>
            <person name="Chapman S.B."/>
            <person name="Chen Z."/>
            <person name="Freedman E."/>
            <person name="Gellesch M."/>
            <person name="Goldberg J."/>
            <person name="Griggs A."/>
            <person name="Gujja S."/>
            <person name="Heilman E."/>
            <person name="Heiman D."/>
            <person name="Howarth C."/>
            <person name="Mehta T."/>
            <person name="Neiman D."/>
            <person name="Pearson M."/>
            <person name="Roberts A."/>
            <person name="Saif S."/>
            <person name="Shea T."/>
            <person name="Shenoy N."/>
            <person name="Sisk P."/>
            <person name="Stolte C."/>
            <person name="Sykes S."/>
            <person name="White J."/>
            <person name="Yandava C."/>
            <person name="Burger G."/>
            <person name="Gray M.W."/>
            <person name="Holland P.W.H."/>
            <person name="King N."/>
            <person name="Lang F.B.F."/>
            <person name="Roger A.J."/>
            <person name="Ruiz-Trillo I."/>
            <person name="Haas B."/>
            <person name="Nusbaum C."/>
            <person name="Birren B."/>
        </authorList>
    </citation>
    <scope>NUCLEOTIDE SEQUENCE [LARGE SCALE GENOMIC DNA]</scope>
    <source>
        <strain evidence="2 3">JP610</strain>
    </source>
</reference>
<evidence type="ECO:0000313" key="3">
    <source>
        <dbReference type="Proteomes" id="UP000054560"/>
    </source>
</evidence>
<organism evidence="2 3">
    <name type="scientific">Sphaeroforma arctica JP610</name>
    <dbReference type="NCBI Taxonomy" id="667725"/>
    <lineage>
        <taxon>Eukaryota</taxon>
        <taxon>Ichthyosporea</taxon>
        <taxon>Ichthyophonida</taxon>
        <taxon>Sphaeroforma</taxon>
    </lineage>
</organism>
<gene>
    <name evidence="2" type="ORF">SARC_05212</name>
</gene>
<keyword evidence="3" id="KW-1185">Reference proteome</keyword>
<proteinExistence type="predicted"/>
<feature type="region of interest" description="Disordered" evidence="1">
    <location>
        <begin position="50"/>
        <end position="86"/>
    </location>
</feature>
<dbReference type="EMBL" id="KQ241920">
    <property type="protein sequence ID" value="KNC82512.1"/>
    <property type="molecule type" value="Genomic_DNA"/>
</dbReference>
<name>A0A0L0G069_9EUKA</name>
<protein>
    <submittedName>
        <fullName evidence="2">Uncharacterized protein</fullName>
    </submittedName>
</protein>
<evidence type="ECO:0000313" key="2">
    <source>
        <dbReference type="EMBL" id="KNC82512.1"/>
    </source>
</evidence>
<dbReference type="Proteomes" id="UP000054560">
    <property type="component" value="Unassembled WGS sequence"/>
</dbReference>
<dbReference type="GeneID" id="25905716"/>
<sequence>MRCMVEDAMARKVVYNAQEVLLAIKKGHDQLQRTVEGSHCAESIVSIGNGASGAHAPSLSLDEDDVDDWEARDDSSEDVDSWESRA</sequence>
<dbReference type="RefSeq" id="XP_014156414.1">
    <property type="nucleotide sequence ID" value="XM_014300939.1"/>
</dbReference>
<dbReference type="AlphaFoldDB" id="A0A0L0G069"/>